<proteinExistence type="predicted"/>
<dbReference type="Gene3D" id="1.20.58.60">
    <property type="match status" value="1"/>
</dbReference>
<evidence type="ECO:0000256" key="2">
    <source>
        <dbReference type="SAM" id="Coils"/>
    </source>
</evidence>
<keyword evidence="1" id="KW-0677">Repeat</keyword>
<evidence type="ECO:0000313" key="4">
    <source>
        <dbReference type="EMBL" id="VDL99266.1"/>
    </source>
</evidence>
<dbReference type="WBParaSite" id="SSLN_0001337601-mRNA-1">
    <property type="protein sequence ID" value="SSLN_0001337601-mRNA-1"/>
    <property type="gene ID" value="SSLN_0001337601"/>
</dbReference>
<dbReference type="SMART" id="SM00150">
    <property type="entry name" value="SPEC"/>
    <property type="match status" value="2"/>
</dbReference>
<dbReference type="CDD" id="cd00176">
    <property type="entry name" value="SPEC"/>
    <property type="match status" value="2"/>
</dbReference>
<evidence type="ECO:0000313" key="5">
    <source>
        <dbReference type="Proteomes" id="UP000275846"/>
    </source>
</evidence>
<accession>A0A183T8T0</accession>
<evidence type="ECO:0000256" key="1">
    <source>
        <dbReference type="ARBA" id="ARBA00022737"/>
    </source>
</evidence>
<protein>
    <submittedName>
        <fullName evidence="6">Dystrophin</fullName>
    </submittedName>
</protein>
<keyword evidence="5" id="KW-1185">Reference proteome</keyword>
<dbReference type="EMBL" id="UYSU01037611">
    <property type="protein sequence ID" value="VDL99266.1"/>
    <property type="molecule type" value="Genomic_DNA"/>
</dbReference>
<dbReference type="Pfam" id="PF00435">
    <property type="entry name" value="Spectrin"/>
    <property type="match status" value="2"/>
</dbReference>
<name>A0A183T8T0_SCHSO</name>
<feature type="coiled-coil region" evidence="2">
    <location>
        <begin position="52"/>
        <end position="86"/>
    </location>
</feature>
<feature type="region of interest" description="Disordered" evidence="3">
    <location>
        <begin position="483"/>
        <end position="513"/>
    </location>
</feature>
<feature type="region of interest" description="Disordered" evidence="3">
    <location>
        <begin position="532"/>
        <end position="633"/>
    </location>
</feature>
<organism evidence="6">
    <name type="scientific">Schistocephalus solidus</name>
    <name type="common">Tapeworm</name>
    <dbReference type="NCBI Taxonomy" id="70667"/>
    <lineage>
        <taxon>Eukaryota</taxon>
        <taxon>Metazoa</taxon>
        <taxon>Spiralia</taxon>
        <taxon>Lophotrochozoa</taxon>
        <taxon>Platyhelminthes</taxon>
        <taxon>Cestoda</taxon>
        <taxon>Eucestoda</taxon>
        <taxon>Diphyllobothriidea</taxon>
        <taxon>Diphyllobothriidae</taxon>
        <taxon>Schistocephalus</taxon>
    </lineage>
</organism>
<reference evidence="6" key="1">
    <citation type="submission" date="2016-06" db="UniProtKB">
        <authorList>
            <consortium name="WormBaseParasite"/>
        </authorList>
    </citation>
    <scope>IDENTIFICATION</scope>
</reference>
<reference evidence="4 5" key="2">
    <citation type="submission" date="2018-11" db="EMBL/GenBank/DDBJ databases">
        <authorList>
            <consortium name="Pathogen Informatics"/>
        </authorList>
    </citation>
    <scope>NUCLEOTIDE SEQUENCE [LARGE SCALE GENOMIC DNA]</scope>
    <source>
        <strain evidence="4 5">NST_G2</strain>
    </source>
</reference>
<gene>
    <name evidence="4" type="ORF">SSLN_LOCUS12881</name>
</gene>
<dbReference type="PANTHER" id="PTHR11915">
    <property type="entry name" value="SPECTRIN/FILAMIN RELATED CYTOSKELETAL PROTEIN"/>
    <property type="match status" value="1"/>
</dbReference>
<feature type="compositionally biased region" description="Basic and acidic residues" evidence="3">
    <location>
        <begin position="600"/>
        <end position="617"/>
    </location>
</feature>
<sequence length="737" mass="82251">MQIHKFMSDTEDLLEWIGTKSPQARSQNIGIDLLGKLSSETADEEARKVSSMEKARSQQEKLRHEMSAMQKQMDKLDREQMRLQNDYPSRAEEIHKRWQAVQTAWDVLRRSVQADKQRLTEAQMVTDWTDRCNLLISWIEERRLAMLAVRVMPTELDEATRLLNEHNSIKTQLSKRNSEKEAIERSAYELTEKVPSAKIVINQHCQKLATSWANTQSVWNTRSILYEKNLDLRLKAVPIPYGGLQPLKGLTGFGDPMSNLLVEKLLSEMSEIESWLEEQEVRLKDLHLASEESSLNVDKAMKEQDDIERAVEHAKQRVEAIKRKTAIEKVGFELLKFAAARGEGADGDPNSGIISEARVAEIRRRETSKINQSRSKNSDQVRELPPSTAKNIFTSLTEGADGRAGYSSEPVSPPYIADKQRQQPAAHVLIQPTIKTVEKSAPVSCLQDSSYDFRSGLNRVDSFGMSSAVRTTDTAITSHDLKAPAASTAQPAMQSAKTASPQRINSTESSDGGVRQKISDLFFSFKRKSDEVNTKGRKVSQSGDKTKITTLGGEPAHGGQNRERSAKSGRKGRPLPPAQSASDIDVSYCFSTQSQTLTSDQRERQSEDEAATGEKKTYIIASLPPSSPSQDVNERVLSTSSPVRSPEVGRSDRFSFGIDTNITGKSGYQNEVKCIGNLTRKIINDPKKAIKVFKKWIPSNGPGHHAVLTGASLVFYDNQTGNRFSLPRFFIQQTDIG</sequence>
<dbReference type="OrthoDB" id="10511358at2759"/>
<feature type="compositionally biased region" description="Polar residues" evidence="3">
    <location>
        <begin position="487"/>
        <end position="510"/>
    </location>
</feature>
<evidence type="ECO:0000256" key="3">
    <source>
        <dbReference type="SAM" id="MobiDB-lite"/>
    </source>
</evidence>
<dbReference type="STRING" id="70667.A0A183T8T0"/>
<dbReference type="SUPFAM" id="SSF46966">
    <property type="entry name" value="Spectrin repeat"/>
    <property type="match status" value="1"/>
</dbReference>
<feature type="compositionally biased region" description="Polar residues" evidence="3">
    <location>
        <begin position="589"/>
        <end position="599"/>
    </location>
</feature>
<feature type="coiled-coil region" evidence="2">
    <location>
        <begin position="297"/>
        <end position="324"/>
    </location>
</feature>
<keyword evidence="2" id="KW-0175">Coiled coil</keyword>
<dbReference type="InterPro" id="IPR018159">
    <property type="entry name" value="Spectrin/alpha-actinin"/>
</dbReference>
<evidence type="ECO:0000313" key="6">
    <source>
        <dbReference type="WBParaSite" id="SSLN_0001337601-mRNA-1"/>
    </source>
</evidence>
<feature type="region of interest" description="Disordered" evidence="3">
    <location>
        <begin position="365"/>
        <end position="388"/>
    </location>
</feature>
<dbReference type="InterPro" id="IPR002017">
    <property type="entry name" value="Spectrin_repeat"/>
</dbReference>
<dbReference type="AlphaFoldDB" id="A0A183T8T0"/>
<dbReference type="Proteomes" id="UP000275846">
    <property type="component" value="Unassembled WGS sequence"/>
</dbReference>